<evidence type="ECO:0000313" key="7">
    <source>
        <dbReference type="EMBL" id="SER16341.1"/>
    </source>
</evidence>
<evidence type="ECO:0000313" key="8">
    <source>
        <dbReference type="Proteomes" id="UP000199647"/>
    </source>
</evidence>
<keyword evidence="4" id="KW-0010">Activator</keyword>
<evidence type="ECO:0000256" key="4">
    <source>
        <dbReference type="ARBA" id="ARBA00023159"/>
    </source>
</evidence>
<dbReference type="PANTHER" id="PTHR30346">
    <property type="entry name" value="TRANSCRIPTIONAL DUAL REGULATOR HCAR-RELATED"/>
    <property type="match status" value="1"/>
</dbReference>
<dbReference type="AlphaFoldDB" id="A0A1H9LY31"/>
<keyword evidence="3" id="KW-0238">DNA-binding</keyword>
<dbReference type="PROSITE" id="PS50931">
    <property type="entry name" value="HTH_LYSR"/>
    <property type="match status" value="1"/>
</dbReference>
<organism evidence="7 8">
    <name type="scientific">Faunimonas pinastri</name>
    <dbReference type="NCBI Taxonomy" id="1855383"/>
    <lineage>
        <taxon>Bacteria</taxon>
        <taxon>Pseudomonadati</taxon>
        <taxon>Pseudomonadota</taxon>
        <taxon>Alphaproteobacteria</taxon>
        <taxon>Hyphomicrobiales</taxon>
        <taxon>Afifellaceae</taxon>
        <taxon>Faunimonas</taxon>
    </lineage>
</organism>
<evidence type="ECO:0000256" key="2">
    <source>
        <dbReference type="ARBA" id="ARBA00023015"/>
    </source>
</evidence>
<dbReference type="RefSeq" id="WP_092498017.1">
    <property type="nucleotide sequence ID" value="NZ_FOFG01000012.1"/>
</dbReference>
<dbReference type="InterPro" id="IPR036390">
    <property type="entry name" value="WH_DNA-bd_sf"/>
</dbReference>
<dbReference type="PRINTS" id="PR00039">
    <property type="entry name" value="HTHLYSR"/>
</dbReference>
<dbReference type="OrthoDB" id="9775392at2"/>
<dbReference type="SUPFAM" id="SSF53850">
    <property type="entry name" value="Periplasmic binding protein-like II"/>
    <property type="match status" value="1"/>
</dbReference>
<dbReference type="STRING" id="1855383.SAMN05216548_11264"/>
<accession>A0A1H9LY31</accession>
<evidence type="ECO:0000256" key="1">
    <source>
        <dbReference type="ARBA" id="ARBA00009437"/>
    </source>
</evidence>
<dbReference type="InterPro" id="IPR036388">
    <property type="entry name" value="WH-like_DNA-bd_sf"/>
</dbReference>
<keyword evidence="5" id="KW-0804">Transcription</keyword>
<dbReference type="CDD" id="cd08411">
    <property type="entry name" value="PBP2_OxyR"/>
    <property type="match status" value="1"/>
</dbReference>
<protein>
    <submittedName>
        <fullName evidence="7">Transcriptional regulator, LysR family</fullName>
    </submittedName>
</protein>
<feature type="domain" description="HTH lysR-type" evidence="6">
    <location>
        <begin position="3"/>
        <end position="60"/>
    </location>
</feature>
<gene>
    <name evidence="7" type="ORF">SAMN05216548_11264</name>
</gene>
<dbReference type="EMBL" id="FOFG01000012">
    <property type="protein sequence ID" value="SER16341.1"/>
    <property type="molecule type" value="Genomic_DNA"/>
</dbReference>
<reference evidence="7 8" key="1">
    <citation type="submission" date="2016-10" db="EMBL/GenBank/DDBJ databases">
        <authorList>
            <person name="de Groot N.N."/>
        </authorList>
    </citation>
    <scope>NUCLEOTIDE SEQUENCE [LARGE SCALE GENOMIC DNA]</scope>
    <source>
        <strain evidence="7 8">A52C2</strain>
    </source>
</reference>
<dbReference type="InterPro" id="IPR005119">
    <property type="entry name" value="LysR_subst-bd"/>
</dbReference>
<dbReference type="Gene3D" id="1.10.10.10">
    <property type="entry name" value="Winged helix-like DNA-binding domain superfamily/Winged helix DNA-binding domain"/>
    <property type="match status" value="1"/>
</dbReference>
<dbReference type="Pfam" id="PF00126">
    <property type="entry name" value="HTH_1"/>
    <property type="match status" value="1"/>
</dbReference>
<dbReference type="InterPro" id="IPR000847">
    <property type="entry name" value="LysR_HTH_N"/>
</dbReference>
<proteinExistence type="inferred from homology"/>
<dbReference type="GO" id="GO:0032993">
    <property type="term" value="C:protein-DNA complex"/>
    <property type="evidence" value="ECO:0007669"/>
    <property type="project" value="TreeGrafter"/>
</dbReference>
<dbReference type="Gene3D" id="3.40.190.10">
    <property type="entry name" value="Periplasmic binding protein-like II"/>
    <property type="match status" value="2"/>
</dbReference>
<sequence>MLPTLRQLHYLKLLVEHGSFSRAAEAAHVTQPTISAGINELEKILGANVVDRGRSGLILTPVGREVARRAEEILAQVDDLVQAAGRSGRPLVGTFRLGVIPTIAPFLLPQVLPRLRRRYPQLRLVLREDLTTRLVAMLKAGTIDAALIALPANITGLDHAEVSSDELVAAVPAGHRLAEMTRIPQGAMDGENLILLEDGHCLREHALSACGLQAAPQADDAETTVATTSLHTTLQMVGWGLGITLLPGMAVEAGLTRLAPVVVRPLEHAPCRKVVVVWRAGSSREVEGRLLAETLRTPEPAVA</sequence>
<dbReference type="Pfam" id="PF03466">
    <property type="entry name" value="LysR_substrate"/>
    <property type="match status" value="1"/>
</dbReference>
<keyword evidence="2" id="KW-0805">Transcription regulation</keyword>
<keyword evidence="8" id="KW-1185">Reference proteome</keyword>
<dbReference type="PANTHER" id="PTHR30346:SF26">
    <property type="entry name" value="HYDROGEN PEROXIDE-INDUCIBLE GENES ACTIVATOR"/>
    <property type="match status" value="1"/>
</dbReference>
<name>A0A1H9LY31_9HYPH</name>
<evidence type="ECO:0000259" key="6">
    <source>
        <dbReference type="PROSITE" id="PS50931"/>
    </source>
</evidence>
<dbReference type="SUPFAM" id="SSF46785">
    <property type="entry name" value="Winged helix' DNA-binding domain"/>
    <property type="match status" value="1"/>
</dbReference>
<dbReference type="GO" id="GO:0003677">
    <property type="term" value="F:DNA binding"/>
    <property type="evidence" value="ECO:0007669"/>
    <property type="project" value="UniProtKB-KW"/>
</dbReference>
<evidence type="ECO:0000256" key="5">
    <source>
        <dbReference type="ARBA" id="ARBA00023163"/>
    </source>
</evidence>
<dbReference type="GO" id="GO:0003700">
    <property type="term" value="F:DNA-binding transcription factor activity"/>
    <property type="evidence" value="ECO:0007669"/>
    <property type="project" value="InterPro"/>
</dbReference>
<evidence type="ECO:0000256" key="3">
    <source>
        <dbReference type="ARBA" id="ARBA00023125"/>
    </source>
</evidence>
<dbReference type="Proteomes" id="UP000199647">
    <property type="component" value="Unassembled WGS sequence"/>
</dbReference>
<comment type="similarity">
    <text evidence="1">Belongs to the LysR transcriptional regulatory family.</text>
</comment>
<dbReference type="FunFam" id="1.10.10.10:FF:000001">
    <property type="entry name" value="LysR family transcriptional regulator"/>
    <property type="match status" value="1"/>
</dbReference>